<comment type="caution">
    <text evidence="2">The sequence shown here is derived from an EMBL/GenBank/DDBJ whole genome shotgun (WGS) entry which is preliminary data.</text>
</comment>
<dbReference type="EMBL" id="JBHTIS010001285">
    <property type="protein sequence ID" value="MFD1047860.1"/>
    <property type="molecule type" value="Genomic_DNA"/>
</dbReference>
<gene>
    <name evidence="2" type="ORF">ACFQ1S_21125</name>
</gene>
<sequence>MRGERLGSLIGAVGGLVFIVVNAGELANPTGLVVRVVQHQVRHPPLPAGDPVGHPHRALSVHEGQASGAHRRLAQ</sequence>
<organism evidence="2 3">
    <name type="scientific">Kibdelosporangium lantanae</name>
    <dbReference type="NCBI Taxonomy" id="1497396"/>
    <lineage>
        <taxon>Bacteria</taxon>
        <taxon>Bacillati</taxon>
        <taxon>Actinomycetota</taxon>
        <taxon>Actinomycetes</taxon>
        <taxon>Pseudonocardiales</taxon>
        <taxon>Pseudonocardiaceae</taxon>
        <taxon>Kibdelosporangium</taxon>
    </lineage>
</organism>
<keyword evidence="3" id="KW-1185">Reference proteome</keyword>
<proteinExistence type="predicted"/>
<feature type="region of interest" description="Disordered" evidence="1">
    <location>
        <begin position="44"/>
        <end position="75"/>
    </location>
</feature>
<evidence type="ECO:0000256" key="1">
    <source>
        <dbReference type="SAM" id="MobiDB-lite"/>
    </source>
</evidence>
<evidence type="ECO:0000313" key="3">
    <source>
        <dbReference type="Proteomes" id="UP001597045"/>
    </source>
</evidence>
<accession>A0ABW3MFP6</accession>
<reference evidence="3" key="1">
    <citation type="journal article" date="2019" name="Int. J. Syst. Evol. Microbiol.">
        <title>The Global Catalogue of Microorganisms (GCM) 10K type strain sequencing project: providing services to taxonomists for standard genome sequencing and annotation.</title>
        <authorList>
            <consortium name="The Broad Institute Genomics Platform"/>
            <consortium name="The Broad Institute Genome Sequencing Center for Infectious Disease"/>
            <person name="Wu L."/>
            <person name="Ma J."/>
        </authorList>
    </citation>
    <scope>NUCLEOTIDE SEQUENCE [LARGE SCALE GENOMIC DNA]</scope>
    <source>
        <strain evidence="3">JCM 31486</strain>
    </source>
</reference>
<evidence type="ECO:0008006" key="4">
    <source>
        <dbReference type="Google" id="ProtNLM"/>
    </source>
</evidence>
<evidence type="ECO:0000313" key="2">
    <source>
        <dbReference type="EMBL" id="MFD1047860.1"/>
    </source>
</evidence>
<dbReference type="Proteomes" id="UP001597045">
    <property type="component" value="Unassembled WGS sequence"/>
</dbReference>
<protein>
    <recommendedName>
        <fullName evidence="4">Secreted protein</fullName>
    </recommendedName>
</protein>
<name>A0ABW3MFP6_9PSEU</name>